<dbReference type="CDD" id="cd01949">
    <property type="entry name" value="GGDEF"/>
    <property type="match status" value="1"/>
</dbReference>
<comment type="catalytic activity">
    <reaction evidence="3">
        <text>2 GTP = 3',3'-c-di-GMP + 2 diphosphate</text>
        <dbReference type="Rhea" id="RHEA:24898"/>
        <dbReference type="ChEBI" id="CHEBI:33019"/>
        <dbReference type="ChEBI" id="CHEBI:37565"/>
        <dbReference type="ChEBI" id="CHEBI:58805"/>
        <dbReference type="EC" id="2.7.7.65"/>
    </reaction>
</comment>
<feature type="signal peptide" evidence="6">
    <location>
        <begin position="1"/>
        <end position="28"/>
    </location>
</feature>
<dbReference type="RefSeq" id="WP_052575013.1">
    <property type="nucleotide sequence ID" value="NZ_AVCK01000003.1"/>
</dbReference>
<dbReference type="EC" id="2.7.7.65" evidence="2"/>
<name>A0A091B8S2_9GAMM</name>
<evidence type="ECO:0000256" key="1">
    <source>
        <dbReference type="ARBA" id="ARBA00001946"/>
    </source>
</evidence>
<dbReference type="AlphaFoldDB" id="A0A091B8S2"/>
<evidence type="ECO:0000256" key="4">
    <source>
        <dbReference type="SAM" id="Coils"/>
    </source>
</evidence>
<feature type="transmembrane region" description="Helical" evidence="5">
    <location>
        <begin position="38"/>
        <end position="60"/>
    </location>
</feature>
<gene>
    <name evidence="8" type="ORF">N787_06760</name>
</gene>
<dbReference type="InterPro" id="IPR050469">
    <property type="entry name" value="Diguanylate_Cyclase"/>
</dbReference>
<keyword evidence="5" id="KW-0472">Membrane</keyword>
<dbReference type="GO" id="GO:0043709">
    <property type="term" value="P:cell adhesion involved in single-species biofilm formation"/>
    <property type="evidence" value="ECO:0007669"/>
    <property type="project" value="TreeGrafter"/>
</dbReference>
<evidence type="ECO:0000256" key="3">
    <source>
        <dbReference type="ARBA" id="ARBA00034247"/>
    </source>
</evidence>
<dbReference type="NCBIfam" id="TIGR00254">
    <property type="entry name" value="GGDEF"/>
    <property type="match status" value="1"/>
</dbReference>
<dbReference type="GO" id="GO:0052621">
    <property type="term" value="F:diguanylate cyclase activity"/>
    <property type="evidence" value="ECO:0007669"/>
    <property type="project" value="UniProtKB-EC"/>
</dbReference>
<reference evidence="8 9" key="1">
    <citation type="submission" date="2013-09" db="EMBL/GenBank/DDBJ databases">
        <title>Genome sequencing of Arenimonas metalli.</title>
        <authorList>
            <person name="Chen F."/>
            <person name="Wang G."/>
        </authorList>
    </citation>
    <scope>NUCLEOTIDE SEQUENCE [LARGE SCALE GENOMIC DNA]</scope>
    <source>
        <strain evidence="8 9">CF5-1</strain>
    </source>
</reference>
<dbReference type="InterPro" id="IPR029787">
    <property type="entry name" value="Nucleotide_cyclase"/>
</dbReference>
<comment type="cofactor">
    <cofactor evidence="1">
        <name>Mg(2+)</name>
        <dbReference type="ChEBI" id="CHEBI:18420"/>
    </cofactor>
</comment>
<evidence type="ECO:0000256" key="6">
    <source>
        <dbReference type="SAM" id="SignalP"/>
    </source>
</evidence>
<feature type="chain" id="PRO_5001869572" description="diguanylate cyclase" evidence="6">
    <location>
        <begin position="29"/>
        <end position="307"/>
    </location>
</feature>
<keyword evidence="9" id="KW-1185">Reference proteome</keyword>
<dbReference type="eggNOG" id="COG3706">
    <property type="taxonomic scope" value="Bacteria"/>
</dbReference>
<dbReference type="GO" id="GO:1902201">
    <property type="term" value="P:negative regulation of bacterial-type flagellum-dependent cell motility"/>
    <property type="evidence" value="ECO:0007669"/>
    <property type="project" value="TreeGrafter"/>
</dbReference>
<dbReference type="FunFam" id="3.30.70.270:FF:000001">
    <property type="entry name" value="Diguanylate cyclase domain protein"/>
    <property type="match status" value="1"/>
</dbReference>
<dbReference type="GO" id="GO:0005886">
    <property type="term" value="C:plasma membrane"/>
    <property type="evidence" value="ECO:0007669"/>
    <property type="project" value="TreeGrafter"/>
</dbReference>
<dbReference type="Gene3D" id="3.30.70.270">
    <property type="match status" value="1"/>
</dbReference>
<dbReference type="PROSITE" id="PS50887">
    <property type="entry name" value="GGDEF"/>
    <property type="match status" value="1"/>
</dbReference>
<dbReference type="OrthoDB" id="9803824at2"/>
<dbReference type="EMBL" id="AVCK01000003">
    <property type="protein sequence ID" value="KFN48136.1"/>
    <property type="molecule type" value="Genomic_DNA"/>
</dbReference>
<evidence type="ECO:0000256" key="2">
    <source>
        <dbReference type="ARBA" id="ARBA00012528"/>
    </source>
</evidence>
<comment type="caution">
    <text evidence="8">The sequence shown here is derived from an EMBL/GenBank/DDBJ whole genome shotgun (WGS) entry which is preliminary data.</text>
</comment>
<dbReference type="SUPFAM" id="SSF55073">
    <property type="entry name" value="Nucleotide cyclase"/>
    <property type="match status" value="1"/>
</dbReference>
<evidence type="ECO:0000313" key="9">
    <source>
        <dbReference type="Proteomes" id="UP000029393"/>
    </source>
</evidence>
<dbReference type="PATRIC" id="fig|1384056.3.peg.227"/>
<feature type="transmembrane region" description="Helical" evidence="5">
    <location>
        <begin position="67"/>
        <end position="86"/>
    </location>
</feature>
<protein>
    <recommendedName>
        <fullName evidence="2">diguanylate cyclase</fullName>
        <ecNumber evidence="2">2.7.7.65</ecNumber>
    </recommendedName>
</protein>
<evidence type="ECO:0000313" key="8">
    <source>
        <dbReference type="EMBL" id="KFN48136.1"/>
    </source>
</evidence>
<feature type="coiled-coil region" evidence="4">
    <location>
        <begin position="109"/>
        <end position="136"/>
    </location>
</feature>
<sequence length="307" mass="32956">MFAAPRPRSVRLVVLSLFPAMAASPAWAAPPASQVTALWFALGFSLALVAALALACRILSERMVPRASWLPFAGTSLVVLVLGSWLAGRWPLVGLALALAVVAWGLLLVRELLGRMRRLLEERDHARAEAKRVKQSSERDPLTGVLNRGAWRGRLEQLAADAREAQPQRPLSVLFFDIDLFKLINDSLGHNVGDDCLKAVAATVAAELRGGDILGRMGGEEFAVALPGARRVNAIAVGERIRMAVQQHCQVVGEEVVELTVSIGAAEYLGEAEPLDALVDRADRAMYVAKDSGRNMVVAAEGSFGPN</sequence>
<accession>A0A091B8S2</accession>
<feature type="domain" description="GGDEF" evidence="7">
    <location>
        <begin position="169"/>
        <end position="302"/>
    </location>
</feature>
<evidence type="ECO:0000259" key="7">
    <source>
        <dbReference type="PROSITE" id="PS50887"/>
    </source>
</evidence>
<dbReference type="PANTHER" id="PTHR45138:SF9">
    <property type="entry name" value="DIGUANYLATE CYCLASE DGCM-RELATED"/>
    <property type="match status" value="1"/>
</dbReference>
<evidence type="ECO:0000256" key="5">
    <source>
        <dbReference type="SAM" id="Phobius"/>
    </source>
</evidence>
<dbReference type="STRING" id="1384056.N787_06760"/>
<dbReference type="SMART" id="SM00267">
    <property type="entry name" value="GGDEF"/>
    <property type="match status" value="1"/>
</dbReference>
<keyword evidence="6" id="KW-0732">Signal</keyword>
<proteinExistence type="predicted"/>
<keyword evidence="5" id="KW-0812">Transmembrane</keyword>
<keyword evidence="4" id="KW-0175">Coiled coil</keyword>
<dbReference type="Pfam" id="PF00990">
    <property type="entry name" value="GGDEF"/>
    <property type="match status" value="1"/>
</dbReference>
<dbReference type="PANTHER" id="PTHR45138">
    <property type="entry name" value="REGULATORY COMPONENTS OF SENSORY TRANSDUCTION SYSTEM"/>
    <property type="match status" value="1"/>
</dbReference>
<organism evidence="8 9">
    <name type="scientific">Arenimonas metalli CF5-1</name>
    <dbReference type="NCBI Taxonomy" id="1384056"/>
    <lineage>
        <taxon>Bacteria</taxon>
        <taxon>Pseudomonadati</taxon>
        <taxon>Pseudomonadota</taxon>
        <taxon>Gammaproteobacteria</taxon>
        <taxon>Lysobacterales</taxon>
        <taxon>Lysobacteraceae</taxon>
        <taxon>Arenimonas</taxon>
    </lineage>
</organism>
<dbReference type="InterPro" id="IPR043128">
    <property type="entry name" value="Rev_trsase/Diguanyl_cyclase"/>
</dbReference>
<dbReference type="Proteomes" id="UP000029393">
    <property type="component" value="Unassembled WGS sequence"/>
</dbReference>
<keyword evidence="5" id="KW-1133">Transmembrane helix</keyword>
<dbReference type="InterPro" id="IPR000160">
    <property type="entry name" value="GGDEF_dom"/>
</dbReference>
<feature type="transmembrane region" description="Helical" evidence="5">
    <location>
        <begin position="92"/>
        <end position="113"/>
    </location>
</feature>